<comment type="caution">
    <text evidence="7">The sequence shown here is derived from an EMBL/GenBank/DDBJ whole genome shotgun (WGS) entry which is preliminary data.</text>
</comment>
<dbReference type="InterPro" id="IPR000608">
    <property type="entry name" value="UBC"/>
</dbReference>
<gene>
    <name evidence="7" type="ORF">TGFOU_300040</name>
</gene>
<keyword evidence="2 4" id="KW-0833">Ubl conjugation pathway</keyword>
<feature type="compositionally biased region" description="Low complexity" evidence="5">
    <location>
        <begin position="190"/>
        <end position="216"/>
    </location>
</feature>
<sequence length="240" mass="26355">MNKMAGSTISNHQVSSNRKQCDFTKLMMAGFDLELNNDSTQDFHVVFHGPKGTVYEGGVWKVHVTLPDDYPFASPSIGFMNKMLHPNVDEASGSVCLDVINQTWTPLYSLVNVFEVFLPQLLTYPNPTDPLNSEAASLMSRDKRLYEEKVREYVRLYASREEWEKEQREKKEAQKGSFCGTSNLPNAANGETSTTSGEASTVGEAVPTTATTAEATNDAVSEISDLGSPADIDDVDISAL</sequence>
<dbReference type="GO" id="GO:0005524">
    <property type="term" value="F:ATP binding"/>
    <property type="evidence" value="ECO:0007669"/>
    <property type="project" value="UniProtKB-UniRule"/>
</dbReference>
<evidence type="ECO:0000256" key="2">
    <source>
        <dbReference type="ARBA" id="ARBA00022786"/>
    </source>
</evidence>
<dbReference type="PANTHER" id="PTHR24068">
    <property type="entry name" value="UBIQUITIN-CONJUGATING ENZYME E2"/>
    <property type="match status" value="1"/>
</dbReference>
<organism evidence="7 8">
    <name type="scientific">Toxoplasma gondii FOU</name>
    <dbReference type="NCBI Taxonomy" id="943167"/>
    <lineage>
        <taxon>Eukaryota</taxon>
        <taxon>Sar</taxon>
        <taxon>Alveolata</taxon>
        <taxon>Apicomplexa</taxon>
        <taxon>Conoidasida</taxon>
        <taxon>Coccidia</taxon>
        <taxon>Eucoccidiorida</taxon>
        <taxon>Eimeriorina</taxon>
        <taxon>Sarcocystidae</taxon>
        <taxon>Toxoplasma</taxon>
    </lineage>
</organism>
<evidence type="ECO:0000256" key="1">
    <source>
        <dbReference type="ARBA" id="ARBA00022679"/>
    </source>
</evidence>
<keyword evidence="7" id="KW-0436">Ligase</keyword>
<feature type="region of interest" description="Disordered" evidence="5">
    <location>
        <begin position="161"/>
        <end position="240"/>
    </location>
</feature>
<dbReference type="GO" id="GO:0016740">
    <property type="term" value="F:transferase activity"/>
    <property type="evidence" value="ECO:0007669"/>
    <property type="project" value="UniProtKB-KW"/>
</dbReference>
<dbReference type="OrthoDB" id="269518at2759"/>
<dbReference type="EMBL" id="AEYH02002800">
    <property type="protein sequence ID" value="KFG34586.1"/>
    <property type="molecule type" value="Genomic_DNA"/>
</dbReference>
<feature type="compositionally biased region" description="Basic and acidic residues" evidence="5">
    <location>
        <begin position="161"/>
        <end position="174"/>
    </location>
</feature>
<dbReference type="Pfam" id="PF00179">
    <property type="entry name" value="UQ_con"/>
    <property type="match status" value="1"/>
</dbReference>
<evidence type="ECO:0000259" key="6">
    <source>
        <dbReference type="PROSITE" id="PS50127"/>
    </source>
</evidence>
<accession>A0A086JR18</accession>
<dbReference type="SUPFAM" id="SSF54495">
    <property type="entry name" value="UBC-like"/>
    <property type="match status" value="1"/>
</dbReference>
<keyword evidence="1" id="KW-0808">Transferase</keyword>
<evidence type="ECO:0000256" key="4">
    <source>
        <dbReference type="RuleBase" id="RU362109"/>
    </source>
</evidence>
<evidence type="ECO:0000313" key="8">
    <source>
        <dbReference type="Proteomes" id="UP000028838"/>
    </source>
</evidence>
<comment type="similarity">
    <text evidence="4">Belongs to the ubiquitin-conjugating enzyme family.</text>
</comment>
<dbReference type="PROSITE" id="PS00183">
    <property type="entry name" value="UBC_1"/>
    <property type="match status" value="1"/>
</dbReference>
<dbReference type="InterPro" id="IPR016135">
    <property type="entry name" value="UBQ-conjugating_enzyme/RWD"/>
</dbReference>
<protein>
    <submittedName>
        <fullName evidence="7">Ubiquitin-conjugating enzyme subfamily protein</fullName>
        <ecNumber evidence="7">6.3.2.19</ecNumber>
    </submittedName>
</protein>
<dbReference type="EC" id="6.3.2.19" evidence="7"/>
<dbReference type="PROSITE" id="PS50127">
    <property type="entry name" value="UBC_2"/>
    <property type="match status" value="1"/>
</dbReference>
<feature type="domain" description="UBC core" evidence="6">
    <location>
        <begin position="14"/>
        <end position="159"/>
    </location>
</feature>
<feature type="active site" description="Glycyl thioester intermediate" evidence="3">
    <location>
        <position position="96"/>
    </location>
</feature>
<keyword evidence="4" id="KW-0067">ATP-binding</keyword>
<evidence type="ECO:0000313" key="7">
    <source>
        <dbReference type="EMBL" id="KFG34586.1"/>
    </source>
</evidence>
<dbReference type="Gene3D" id="3.10.110.10">
    <property type="entry name" value="Ubiquitin Conjugating Enzyme"/>
    <property type="match status" value="1"/>
</dbReference>
<dbReference type="InterPro" id="IPR023313">
    <property type="entry name" value="UBQ-conjugating_AS"/>
</dbReference>
<reference evidence="7 8" key="1">
    <citation type="submission" date="2014-07" db="EMBL/GenBank/DDBJ databases">
        <authorList>
            <person name="Sibley D."/>
            <person name="Venepally P."/>
            <person name="Karamycheva S."/>
            <person name="Hadjithomas M."/>
            <person name="Khan A."/>
            <person name="Brunk B."/>
            <person name="Roos D."/>
            <person name="Caler E."/>
            <person name="Lorenzi H."/>
        </authorList>
    </citation>
    <scope>NUCLEOTIDE SEQUENCE [LARGE SCALE GENOMIC DNA]</scope>
    <source>
        <strain evidence="7 8">FOU</strain>
    </source>
</reference>
<proteinExistence type="inferred from homology"/>
<dbReference type="SMART" id="SM00212">
    <property type="entry name" value="UBCc"/>
    <property type="match status" value="1"/>
</dbReference>
<dbReference type="CDD" id="cd23797">
    <property type="entry name" value="UBCc_UBE2H"/>
    <property type="match status" value="1"/>
</dbReference>
<dbReference type="Proteomes" id="UP000028838">
    <property type="component" value="Unassembled WGS sequence"/>
</dbReference>
<name>A0A086JR18_TOXGO</name>
<keyword evidence="4" id="KW-0547">Nucleotide-binding</keyword>
<dbReference type="GO" id="GO:0016874">
    <property type="term" value="F:ligase activity"/>
    <property type="evidence" value="ECO:0007669"/>
    <property type="project" value="UniProtKB-KW"/>
</dbReference>
<feature type="compositionally biased region" description="Acidic residues" evidence="5">
    <location>
        <begin position="231"/>
        <end position="240"/>
    </location>
</feature>
<dbReference type="FunFam" id="3.10.110.10:FF:000016">
    <property type="entry name" value="Ubiquitin-conjugating enzyme E2 H"/>
    <property type="match status" value="1"/>
</dbReference>
<dbReference type="VEuPathDB" id="ToxoDB:TGFOU_300040"/>
<evidence type="ECO:0000256" key="5">
    <source>
        <dbReference type="SAM" id="MobiDB-lite"/>
    </source>
</evidence>
<evidence type="ECO:0000256" key="3">
    <source>
        <dbReference type="PROSITE-ProRule" id="PRU10133"/>
    </source>
</evidence>
<dbReference type="AlphaFoldDB" id="A0A086JR18"/>